<protein>
    <submittedName>
        <fullName evidence="1">Uncharacterized protein</fullName>
    </submittedName>
</protein>
<keyword evidence="2" id="KW-1185">Reference proteome</keyword>
<reference evidence="1 2" key="1">
    <citation type="journal article" date="2024" name="IMA Fungus">
        <title>IMA Genome - F19 : A genome assembly and annotation guide to empower mycologists, including annotated draft genome sequences of Ceratocystis pirilliformis, Diaporthe australafricana, Fusarium ophioides, Paecilomyces lecythidis, and Sporothrix stenoceras.</title>
        <authorList>
            <person name="Aylward J."/>
            <person name="Wilson A.M."/>
            <person name="Visagie C.M."/>
            <person name="Spraker J."/>
            <person name="Barnes I."/>
            <person name="Buitendag C."/>
            <person name="Ceriani C."/>
            <person name="Del Mar Angel L."/>
            <person name="du Plessis D."/>
            <person name="Fuchs T."/>
            <person name="Gasser K."/>
            <person name="Kramer D."/>
            <person name="Li W."/>
            <person name="Munsamy K."/>
            <person name="Piso A."/>
            <person name="Price J.L."/>
            <person name="Sonnekus B."/>
            <person name="Thomas C."/>
            <person name="van der Nest A."/>
            <person name="van Dijk A."/>
            <person name="van Heerden A."/>
            <person name="van Vuuren N."/>
            <person name="Yilmaz N."/>
            <person name="Duong T.A."/>
            <person name="van der Merwe N.A."/>
            <person name="Wingfield M.J."/>
            <person name="Wingfield B.D."/>
        </authorList>
    </citation>
    <scope>NUCLEOTIDE SEQUENCE [LARGE SCALE GENOMIC DNA]</scope>
    <source>
        <strain evidence="1 2">CMW 18300</strain>
    </source>
</reference>
<proteinExistence type="predicted"/>
<dbReference type="Proteomes" id="UP001583177">
    <property type="component" value="Unassembled WGS sequence"/>
</dbReference>
<comment type="caution">
    <text evidence="1">The sequence shown here is derived from an EMBL/GenBank/DDBJ whole genome shotgun (WGS) entry which is preliminary data.</text>
</comment>
<name>A0ABR3WFQ8_9PEZI</name>
<evidence type="ECO:0000313" key="2">
    <source>
        <dbReference type="Proteomes" id="UP001583177"/>
    </source>
</evidence>
<dbReference type="EMBL" id="JAWRVE010000089">
    <property type="protein sequence ID" value="KAL1860687.1"/>
    <property type="molecule type" value="Genomic_DNA"/>
</dbReference>
<organism evidence="1 2">
    <name type="scientific">Diaporthe australafricana</name>
    <dbReference type="NCBI Taxonomy" id="127596"/>
    <lineage>
        <taxon>Eukaryota</taxon>
        <taxon>Fungi</taxon>
        <taxon>Dikarya</taxon>
        <taxon>Ascomycota</taxon>
        <taxon>Pezizomycotina</taxon>
        <taxon>Sordariomycetes</taxon>
        <taxon>Sordariomycetidae</taxon>
        <taxon>Diaporthales</taxon>
        <taxon>Diaporthaceae</taxon>
        <taxon>Diaporthe</taxon>
    </lineage>
</organism>
<gene>
    <name evidence="1" type="ORF">Daus18300_009030</name>
</gene>
<evidence type="ECO:0000313" key="1">
    <source>
        <dbReference type="EMBL" id="KAL1860687.1"/>
    </source>
</evidence>
<accession>A0ABR3WFQ8</accession>
<sequence length="222" mass="24197">MRLSQLSILLASGSVSIPEAHDAATQLGSIVAPRDLTCKATDPQCISCPKSTVKKGKCPKGAKCTEKRLDARDAEVGMDSIGEGEWGPGELIETPGLSFCSVMAVYDQNKWVMAHIPPGRMSTKQGETKPSLVATGEDVIREYTAKMTTKFNSAQMTGARGYLLMSEAMGADEQQLMRQWFQSVHITPEVKVYNYQRDTVKGSGNFVIARNEAAWPPSISFM</sequence>